<evidence type="ECO:0000313" key="4">
    <source>
        <dbReference type="Proteomes" id="UP000436088"/>
    </source>
</evidence>
<organism evidence="3 4">
    <name type="scientific">Hibiscus syriacus</name>
    <name type="common">Rose of Sharon</name>
    <dbReference type="NCBI Taxonomy" id="106335"/>
    <lineage>
        <taxon>Eukaryota</taxon>
        <taxon>Viridiplantae</taxon>
        <taxon>Streptophyta</taxon>
        <taxon>Embryophyta</taxon>
        <taxon>Tracheophyta</taxon>
        <taxon>Spermatophyta</taxon>
        <taxon>Magnoliopsida</taxon>
        <taxon>eudicotyledons</taxon>
        <taxon>Gunneridae</taxon>
        <taxon>Pentapetalae</taxon>
        <taxon>rosids</taxon>
        <taxon>malvids</taxon>
        <taxon>Malvales</taxon>
        <taxon>Malvaceae</taxon>
        <taxon>Malvoideae</taxon>
        <taxon>Hibiscus</taxon>
    </lineage>
</organism>
<dbReference type="GO" id="GO:0016114">
    <property type="term" value="P:terpenoid biosynthetic process"/>
    <property type="evidence" value="ECO:0007669"/>
    <property type="project" value="InterPro"/>
</dbReference>
<comment type="caution">
    <text evidence="3">The sequence shown here is derived from an EMBL/GenBank/DDBJ whole genome shotgun (WGS) entry which is preliminary data.</text>
</comment>
<dbReference type="PANTHER" id="PTHR31225:SF218">
    <property type="entry name" value="GERANIOL SYNTHASE, CHLOROPLASTIC-LIKE"/>
    <property type="match status" value="1"/>
</dbReference>
<gene>
    <name evidence="3" type="ORF">F3Y22_tig00005465pilonHSYRG00122</name>
</gene>
<dbReference type="AlphaFoldDB" id="A0A6A3CIT6"/>
<dbReference type="InterPro" id="IPR008949">
    <property type="entry name" value="Isoprenoid_synthase_dom_sf"/>
</dbReference>
<dbReference type="Gene3D" id="1.10.600.10">
    <property type="entry name" value="Farnesyl Diphosphate Synthase"/>
    <property type="match status" value="2"/>
</dbReference>
<dbReference type="PANTHER" id="PTHR31225">
    <property type="entry name" value="OS04G0344100 PROTEIN-RELATED"/>
    <property type="match status" value="1"/>
</dbReference>
<name>A0A6A3CIT6_HIBSY</name>
<dbReference type="InterPro" id="IPR005630">
    <property type="entry name" value="Terpene_synthase_metal-bd"/>
</dbReference>
<dbReference type="GO" id="GO:0000287">
    <property type="term" value="F:magnesium ion binding"/>
    <property type="evidence" value="ECO:0007669"/>
    <property type="project" value="InterPro"/>
</dbReference>
<evidence type="ECO:0000313" key="3">
    <source>
        <dbReference type="EMBL" id="KAE8727371.1"/>
    </source>
</evidence>
<keyword evidence="4" id="KW-1185">Reference proteome</keyword>
<dbReference type="InterPro" id="IPR050148">
    <property type="entry name" value="Terpene_synthase-like"/>
</dbReference>
<dbReference type="Proteomes" id="UP000436088">
    <property type="component" value="Unassembled WGS sequence"/>
</dbReference>
<feature type="domain" description="Terpene synthase metal-binding" evidence="2">
    <location>
        <begin position="43"/>
        <end position="169"/>
    </location>
</feature>
<protein>
    <submittedName>
        <fullName evidence="3">Terpene synthase 9</fullName>
    </submittedName>
</protein>
<accession>A0A6A3CIT6</accession>
<dbReference type="EMBL" id="VEPZ02000308">
    <property type="protein sequence ID" value="KAE8727371.1"/>
    <property type="molecule type" value="Genomic_DNA"/>
</dbReference>
<keyword evidence="1" id="KW-0479">Metal-binding</keyword>
<evidence type="ECO:0000256" key="1">
    <source>
        <dbReference type="ARBA" id="ARBA00022723"/>
    </source>
</evidence>
<evidence type="ECO:0000259" key="2">
    <source>
        <dbReference type="Pfam" id="PF03936"/>
    </source>
</evidence>
<dbReference type="SUPFAM" id="SSF48576">
    <property type="entry name" value="Terpenoid synthases"/>
    <property type="match status" value="1"/>
</dbReference>
<dbReference type="Pfam" id="PF03936">
    <property type="entry name" value="Terpene_synth_C"/>
    <property type="match status" value="2"/>
</dbReference>
<dbReference type="GO" id="GO:0010333">
    <property type="term" value="F:terpene synthase activity"/>
    <property type="evidence" value="ECO:0007669"/>
    <property type="project" value="InterPro"/>
</dbReference>
<sequence>MYDVYGTRHELEIFTKAVNQWDIKAMEDLPEYMRACYLALLDFWKKLCESYFTEARWFYSGYTPTLEEYLENAWISIGGPEAIVHAYILQEGLDGRNSVSMDHCLKQGGELLYWSSLITRMTNDLGTCKAESARGDIAKSIECYMVEAGASREEAIKHVRSLLFHSWKKLNEESYKSSIPRSMAKLCLNMARTSHCIYHHGDGIGTSSGATKDLLMSLIVQTIN</sequence>
<feature type="domain" description="Terpene synthase metal-binding" evidence="2">
    <location>
        <begin position="1"/>
        <end position="42"/>
    </location>
</feature>
<proteinExistence type="predicted"/>
<reference evidence="3" key="1">
    <citation type="submission" date="2019-09" db="EMBL/GenBank/DDBJ databases">
        <title>Draft genome information of white flower Hibiscus syriacus.</title>
        <authorList>
            <person name="Kim Y.-M."/>
        </authorList>
    </citation>
    <scope>NUCLEOTIDE SEQUENCE [LARGE SCALE GENOMIC DNA]</scope>
    <source>
        <strain evidence="3">YM2019G1</strain>
    </source>
</reference>